<evidence type="ECO:0000313" key="2">
    <source>
        <dbReference type="EMBL" id="KAK3304903.1"/>
    </source>
</evidence>
<keyword evidence="3" id="KW-1185">Reference proteome</keyword>
<comment type="caution">
    <text evidence="2">The sequence shown here is derived from an EMBL/GenBank/DDBJ whole genome shotgun (WGS) entry which is preliminary data.</text>
</comment>
<evidence type="ECO:0000313" key="3">
    <source>
        <dbReference type="Proteomes" id="UP001273166"/>
    </source>
</evidence>
<name>A0AAJ0GRN3_9PEZI</name>
<organism evidence="2 3">
    <name type="scientific">Chaetomium strumarium</name>
    <dbReference type="NCBI Taxonomy" id="1170767"/>
    <lineage>
        <taxon>Eukaryota</taxon>
        <taxon>Fungi</taxon>
        <taxon>Dikarya</taxon>
        <taxon>Ascomycota</taxon>
        <taxon>Pezizomycotina</taxon>
        <taxon>Sordariomycetes</taxon>
        <taxon>Sordariomycetidae</taxon>
        <taxon>Sordariales</taxon>
        <taxon>Chaetomiaceae</taxon>
        <taxon>Chaetomium</taxon>
    </lineage>
</organism>
<feature type="region of interest" description="Disordered" evidence="1">
    <location>
        <begin position="1"/>
        <end position="61"/>
    </location>
</feature>
<gene>
    <name evidence="2" type="ORF">B0T15DRAFT_538004</name>
</gene>
<feature type="compositionally biased region" description="Basic and acidic residues" evidence="1">
    <location>
        <begin position="45"/>
        <end position="61"/>
    </location>
</feature>
<evidence type="ECO:0000256" key="1">
    <source>
        <dbReference type="SAM" id="MobiDB-lite"/>
    </source>
</evidence>
<accession>A0AAJ0GRN3</accession>
<proteinExistence type="predicted"/>
<dbReference type="GeneID" id="87888487"/>
<reference evidence="2" key="2">
    <citation type="submission" date="2023-06" db="EMBL/GenBank/DDBJ databases">
        <authorList>
            <consortium name="Lawrence Berkeley National Laboratory"/>
            <person name="Mondo S.J."/>
            <person name="Hensen N."/>
            <person name="Bonometti L."/>
            <person name="Westerberg I."/>
            <person name="Brannstrom I.O."/>
            <person name="Guillou S."/>
            <person name="Cros-Aarteil S."/>
            <person name="Calhoun S."/>
            <person name="Haridas S."/>
            <person name="Kuo A."/>
            <person name="Pangilinan J."/>
            <person name="Riley R."/>
            <person name="Labutti K."/>
            <person name="Andreopoulos B."/>
            <person name="Lipzen A."/>
            <person name="Chen C."/>
            <person name="Yanf M."/>
            <person name="Daum C."/>
            <person name="Ng V."/>
            <person name="Clum A."/>
            <person name="Steindorff A."/>
            <person name="Ohm R."/>
            <person name="Martin F."/>
            <person name="Silar P."/>
            <person name="Natvig D."/>
            <person name="Lalanne C."/>
            <person name="Gautier V."/>
            <person name="Ament-Velasquez S.L."/>
            <person name="Kruys A."/>
            <person name="Hutchinson M.I."/>
            <person name="Powell A.J."/>
            <person name="Barry K."/>
            <person name="Miller A.N."/>
            <person name="Grigoriev I.V."/>
            <person name="Debuchy R."/>
            <person name="Gladieux P."/>
            <person name="Thoren M.H."/>
            <person name="Johannesson H."/>
        </authorList>
    </citation>
    <scope>NUCLEOTIDE SEQUENCE</scope>
    <source>
        <strain evidence="2">CBS 333.67</strain>
    </source>
</reference>
<dbReference type="Proteomes" id="UP001273166">
    <property type="component" value="Unassembled WGS sequence"/>
</dbReference>
<dbReference type="EMBL" id="JAUDZG010000005">
    <property type="protein sequence ID" value="KAK3304903.1"/>
    <property type="molecule type" value="Genomic_DNA"/>
</dbReference>
<protein>
    <submittedName>
        <fullName evidence="2">Uncharacterized protein</fullName>
    </submittedName>
</protein>
<sequence length="61" mass="6853">MLSDDESNNDRELADAEPSVQPSMKLSASQGQAKLQHNIRRYRRRGTDDGEDHSLIEDGVI</sequence>
<dbReference type="AlphaFoldDB" id="A0AAJ0GRN3"/>
<feature type="compositionally biased region" description="Polar residues" evidence="1">
    <location>
        <begin position="20"/>
        <end position="35"/>
    </location>
</feature>
<feature type="non-terminal residue" evidence="2">
    <location>
        <position position="61"/>
    </location>
</feature>
<dbReference type="RefSeq" id="XP_062720683.1">
    <property type="nucleotide sequence ID" value="XM_062869658.1"/>
</dbReference>
<reference evidence="2" key="1">
    <citation type="journal article" date="2023" name="Mol. Phylogenet. Evol.">
        <title>Genome-scale phylogeny and comparative genomics of the fungal order Sordariales.</title>
        <authorList>
            <person name="Hensen N."/>
            <person name="Bonometti L."/>
            <person name="Westerberg I."/>
            <person name="Brannstrom I.O."/>
            <person name="Guillou S."/>
            <person name="Cros-Aarteil S."/>
            <person name="Calhoun S."/>
            <person name="Haridas S."/>
            <person name="Kuo A."/>
            <person name="Mondo S."/>
            <person name="Pangilinan J."/>
            <person name="Riley R."/>
            <person name="LaButti K."/>
            <person name="Andreopoulos B."/>
            <person name="Lipzen A."/>
            <person name="Chen C."/>
            <person name="Yan M."/>
            <person name="Daum C."/>
            <person name="Ng V."/>
            <person name="Clum A."/>
            <person name="Steindorff A."/>
            <person name="Ohm R.A."/>
            <person name="Martin F."/>
            <person name="Silar P."/>
            <person name="Natvig D.O."/>
            <person name="Lalanne C."/>
            <person name="Gautier V."/>
            <person name="Ament-Velasquez S.L."/>
            <person name="Kruys A."/>
            <person name="Hutchinson M.I."/>
            <person name="Powell A.J."/>
            <person name="Barry K."/>
            <person name="Miller A.N."/>
            <person name="Grigoriev I.V."/>
            <person name="Debuchy R."/>
            <person name="Gladieux P."/>
            <person name="Hiltunen Thoren M."/>
            <person name="Johannesson H."/>
        </authorList>
    </citation>
    <scope>NUCLEOTIDE SEQUENCE</scope>
    <source>
        <strain evidence="2">CBS 333.67</strain>
    </source>
</reference>